<proteinExistence type="predicted"/>
<dbReference type="GO" id="GO:0008270">
    <property type="term" value="F:zinc ion binding"/>
    <property type="evidence" value="ECO:0007669"/>
    <property type="project" value="UniProtKB-KW"/>
</dbReference>
<dbReference type="Proteomes" id="UP000298327">
    <property type="component" value="Unassembled WGS sequence"/>
</dbReference>
<evidence type="ECO:0000256" key="4">
    <source>
        <dbReference type="PROSITE-ProRule" id="PRU00134"/>
    </source>
</evidence>
<protein>
    <recommendedName>
        <fullName evidence="6">MYND-type domain-containing protein</fullName>
    </recommendedName>
</protein>
<feature type="region of interest" description="Disordered" evidence="5">
    <location>
        <begin position="1"/>
        <end position="25"/>
    </location>
</feature>
<reference evidence="7 8" key="1">
    <citation type="submission" date="2019-02" db="EMBL/GenBank/DDBJ databases">
        <title>Genome sequencing of the rare red list fungi Dentipellis fragilis.</title>
        <authorList>
            <person name="Buettner E."/>
            <person name="Kellner H."/>
        </authorList>
    </citation>
    <scope>NUCLEOTIDE SEQUENCE [LARGE SCALE GENOMIC DNA]</scope>
    <source>
        <strain evidence="7 8">DSM 105465</strain>
    </source>
</reference>
<dbReference type="AlphaFoldDB" id="A0A4Y9Y2S2"/>
<evidence type="ECO:0000256" key="1">
    <source>
        <dbReference type="ARBA" id="ARBA00022723"/>
    </source>
</evidence>
<dbReference type="EMBL" id="SEOQ01000876">
    <property type="protein sequence ID" value="TFY55887.1"/>
    <property type="molecule type" value="Genomic_DNA"/>
</dbReference>
<evidence type="ECO:0000256" key="5">
    <source>
        <dbReference type="SAM" id="MobiDB-lite"/>
    </source>
</evidence>
<dbReference type="Gene3D" id="6.10.140.2220">
    <property type="match status" value="1"/>
</dbReference>
<evidence type="ECO:0000256" key="2">
    <source>
        <dbReference type="ARBA" id="ARBA00022771"/>
    </source>
</evidence>
<name>A0A4Y9Y2S2_9AGAM</name>
<dbReference type="Pfam" id="PF01753">
    <property type="entry name" value="zf-MYND"/>
    <property type="match status" value="1"/>
</dbReference>
<organism evidence="7 8">
    <name type="scientific">Dentipellis fragilis</name>
    <dbReference type="NCBI Taxonomy" id="205917"/>
    <lineage>
        <taxon>Eukaryota</taxon>
        <taxon>Fungi</taxon>
        <taxon>Dikarya</taxon>
        <taxon>Basidiomycota</taxon>
        <taxon>Agaricomycotina</taxon>
        <taxon>Agaricomycetes</taxon>
        <taxon>Russulales</taxon>
        <taxon>Hericiaceae</taxon>
        <taxon>Dentipellis</taxon>
    </lineage>
</organism>
<sequence length="204" mass="22957">MSEPPPMGIWTPPSSSTLPEETEQPSIHDRKCAQCRTLIPAREFRRCKGCQVALYCGSSCQKTDWPEHKLVCGYGKGAKARWDADEKLLSGYLRHVYPGESKGRLRRRGVELWSKWFGIWRLTFAETGVGAILHHLGNSKLESAIKDGRTFFYVDARPHPPAKGDLNADPSTMFLVASAELRVEVPDEYLDFLRGLGAMNIIEH</sequence>
<accession>A0A4Y9Y2S2</accession>
<evidence type="ECO:0000313" key="8">
    <source>
        <dbReference type="Proteomes" id="UP000298327"/>
    </source>
</evidence>
<gene>
    <name evidence="7" type="ORF">EVG20_g9148</name>
</gene>
<keyword evidence="3" id="KW-0862">Zinc</keyword>
<evidence type="ECO:0000256" key="3">
    <source>
        <dbReference type="ARBA" id="ARBA00022833"/>
    </source>
</evidence>
<dbReference type="SUPFAM" id="SSF144232">
    <property type="entry name" value="HIT/MYND zinc finger-like"/>
    <property type="match status" value="1"/>
</dbReference>
<keyword evidence="1" id="KW-0479">Metal-binding</keyword>
<feature type="domain" description="MYND-type" evidence="6">
    <location>
        <begin position="32"/>
        <end position="72"/>
    </location>
</feature>
<keyword evidence="8" id="KW-1185">Reference proteome</keyword>
<keyword evidence="2 4" id="KW-0863">Zinc-finger</keyword>
<dbReference type="PROSITE" id="PS50865">
    <property type="entry name" value="ZF_MYND_2"/>
    <property type="match status" value="1"/>
</dbReference>
<dbReference type="InterPro" id="IPR002893">
    <property type="entry name" value="Znf_MYND"/>
</dbReference>
<comment type="caution">
    <text evidence="7">The sequence shown here is derived from an EMBL/GenBank/DDBJ whole genome shotgun (WGS) entry which is preliminary data.</text>
</comment>
<dbReference type="OrthoDB" id="9922773at2759"/>
<evidence type="ECO:0000259" key="6">
    <source>
        <dbReference type="PROSITE" id="PS50865"/>
    </source>
</evidence>
<evidence type="ECO:0000313" key="7">
    <source>
        <dbReference type="EMBL" id="TFY55887.1"/>
    </source>
</evidence>
<dbReference type="STRING" id="205917.A0A4Y9Y2S2"/>